<sequence>LLSLVFFFPASCAWWRWQFRSVTFGNGPCITGSKMIQYLTRTWSKMRIYYTTVYQEIWVGLAITAYAYYKISYGRKKAVADKSSAPGHH</sequence>
<dbReference type="AlphaFoldDB" id="A0A8T1SKQ9"/>
<evidence type="ECO:0000313" key="2">
    <source>
        <dbReference type="EMBL" id="KAG6929726.1"/>
    </source>
</evidence>
<keyword evidence="1" id="KW-0812">Transmembrane</keyword>
<gene>
    <name evidence="2" type="ORF">G0U57_004937</name>
</gene>
<keyword evidence="3" id="KW-1185">Reference proteome</keyword>
<feature type="non-terminal residue" evidence="2">
    <location>
        <position position="1"/>
    </location>
</feature>
<comment type="caution">
    <text evidence="2">The sequence shown here is derived from an EMBL/GenBank/DDBJ whole genome shotgun (WGS) entry which is preliminary data.</text>
</comment>
<proteinExistence type="predicted"/>
<dbReference type="OrthoDB" id="8767433at2759"/>
<dbReference type="PANTHER" id="PTHR15233:SF1">
    <property type="entry name" value="ATP SYNTHASE SUBUNIT ATP5MJ, MITOCHONDRIAL"/>
    <property type="match status" value="1"/>
</dbReference>
<dbReference type="GO" id="GO:0005739">
    <property type="term" value="C:mitochondrion"/>
    <property type="evidence" value="ECO:0007669"/>
    <property type="project" value="InterPro"/>
</dbReference>
<organism evidence="2 3">
    <name type="scientific">Chelydra serpentina</name>
    <name type="common">Snapping turtle</name>
    <name type="synonym">Testudo serpentina</name>
    <dbReference type="NCBI Taxonomy" id="8475"/>
    <lineage>
        <taxon>Eukaryota</taxon>
        <taxon>Metazoa</taxon>
        <taxon>Chordata</taxon>
        <taxon>Craniata</taxon>
        <taxon>Vertebrata</taxon>
        <taxon>Euteleostomi</taxon>
        <taxon>Archelosauria</taxon>
        <taxon>Testudinata</taxon>
        <taxon>Testudines</taxon>
        <taxon>Cryptodira</taxon>
        <taxon>Durocryptodira</taxon>
        <taxon>Americhelydia</taxon>
        <taxon>Chelydroidea</taxon>
        <taxon>Chelydridae</taxon>
        <taxon>Chelydra</taxon>
    </lineage>
</organism>
<name>A0A8T1SKQ9_CHESE</name>
<evidence type="ECO:0008006" key="4">
    <source>
        <dbReference type="Google" id="ProtNLM"/>
    </source>
</evidence>
<keyword evidence="1" id="KW-1133">Transmembrane helix</keyword>
<reference evidence="2 3" key="1">
    <citation type="journal article" date="2020" name="G3 (Bethesda)">
        <title>Draft Genome of the Common Snapping Turtle, Chelydra serpentina, a Model for Phenotypic Plasticity in Reptiles.</title>
        <authorList>
            <person name="Das D."/>
            <person name="Singh S.K."/>
            <person name="Bierstedt J."/>
            <person name="Erickson A."/>
            <person name="Galli G.L.J."/>
            <person name="Crossley D.A. 2nd"/>
            <person name="Rhen T."/>
        </authorList>
    </citation>
    <scope>NUCLEOTIDE SEQUENCE [LARGE SCALE GENOMIC DNA]</scope>
    <source>
        <strain evidence="2">KW</strain>
    </source>
</reference>
<dbReference type="EMBL" id="JAHGAV010000165">
    <property type="protein sequence ID" value="KAG6929726.1"/>
    <property type="molecule type" value="Genomic_DNA"/>
</dbReference>
<accession>A0A8T1SKQ9</accession>
<keyword evidence="1" id="KW-0472">Membrane</keyword>
<protein>
    <recommendedName>
        <fullName evidence="4">6.8 kDa mitochondrial proteolipid</fullName>
    </recommendedName>
</protein>
<evidence type="ECO:0000256" key="1">
    <source>
        <dbReference type="SAM" id="Phobius"/>
    </source>
</evidence>
<dbReference type="PANTHER" id="PTHR15233">
    <property type="entry name" value="MITOCHONDRIAL PROTEOLIPID"/>
    <property type="match status" value="1"/>
</dbReference>
<dbReference type="Pfam" id="PF08039">
    <property type="entry name" value="Mit_proteolip"/>
    <property type="match status" value="1"/>
</dbReference>
<dbReference type="InterPro" id="IPR012574">
    <property type="entry name" value="ATP5MJ"/>
</dbReference>
<evidence type="ECO:0000313" key="3">
    <source>
        <dbReference type="Proteomes" id="UP000765507"/>
    </source>
</evidence>
<feature type="transmembrane region" description="Helical" evidence="1">
    <location>
        <begin position="48"/>
        <end position="69"/>
    </location>
</feature>
<dbReference type="Proteomes" id="UP000765507">
    <property type="component" value="Unassembled WGS sequence"/>
</dbReference>